<keyword evidence="6 9" id="KW-1133">Transmembrane helix</keyword>
<reference evidence="10 11" key="1">
    <citation type="journal article" date="2007" name="Nature">
        <title>Evolution of genes and genomes on the Drosophila phylogeny.</title>
        <authorList>
            <consortium name="Drosophila 12 Genomes Consortium"/>
            <person name="Clark A.G."/>
            <person name="Eisen M.B."/>
            <person name="Smith D.R."/>
            <person name="Bergman C.M."/>
            <person name="Oliver B."/>
            <person name="Markow T.A."/>
            <person name="Kaufman T.C."/>
            <person name="Kellis M."/>
            <person name="Gelbart W."/>
            <person name="Iyer V.N."/>
            <person name="Pollard D.A."/>
            <person name="Sackton T.B."/>
            <person name="Larracuente A.M."/>
            <person name="Singh N.D."/>
            <person name="Abad J.P."/>
            <person name="Abt D.N."/>
            <person name="Adryan B."/>
            <person name="Aguade M."/>
            <person name="Akashi H."/>
            <person name="Anderson W.W."/>
            <person name="Aquadro C.F."/>
            <person name="Ardell D.H."/>
            <person name="Arguello R."/>
            <person name="Artieri C.G."/>
            <person name="Barbash D.A."/>
            <person name="Barker D."/>
            <person name="Barsanti P."/>
            <person name="Batterham P."/>
            <person name="Batzoglou S."/>
            <person name="Begun D."/>
            <person name="Bhutkar A."/>
            <person name="Blanco E."/>
            <person name="Bosak S.A."/>
            <person name="Bradley R.K."/>
            <person name="Brand A.D."/>
            <person name="Brent M.R."/>
            <person name="Brooks A.N."/>
            <person name="Brown R.H."/>
            <person name="Butlin R.K."/>
            <person name="Caggese C."/>
            <person name="Calvi B.R."/>
            <person name="Bernardo de Carvalho A."/>
            <person name="Caspi A."/>
            <person name="Castrezana S."/>
            <person name="Celniker S.E."/>
            <person name="Chang J.L."/>
            <person name="Chapple C."/>
            <person name="Chatterji S."/>
            <person name="Chinwalla A."/>
            <person name="Civetta A."/>
            <person name="Clifton S.W."/>
            <person name="Comeron J.M."/>
            <person name="Costello J.C."/>
            <person name="Coyne J.A."/>
            <person name="Daub J."/>
            <person name="David R.G."/>
            <person name="Delcher A.L."/>
            <person name="Delehaunty K."/>
            <person name="Do C.B."/>
            <person name="Ebling H."/>
            <person name="Edwards K."/>
            <person name="Eickbush T."/>
            <person name="Evans J.D."/>
            <person name="Filipski A."/>
            <person name="Findeiss S."/>
            <person name="Freyhult E."/>
            <person name="Fulton L."/>
            <person name="Fulton R."/>
            <person name="Garcia A.C."/>
            <person name="Gardiner A."/>
            <person name="Garfield D.A."/>
            <person name="Garvin B.E."/>
            <person name="Gibson G."/>
            <person name="Gilbert D."/>
            <person name="Gnerre S."/>
            <person name="Godfrey J."/>
            <person name="Good R."/>
            <person name="Gotea V."/>
            <person name="Gravely B."/>
            <person name="Greenberg A.J."/>
            <person name="Griffiths-Jones S."/>
            <person name="Gross S."/>
            <person name="Guigo R."/>
            <person name="Gustafson E.A."/>
            <person name="Haerty W."/>
            <person name="Hahn M.W."/>
            <person name="Halligan D.L."/>
            <person name="Halpern A.L."/>
            <person name="Halter G.M."/>
            <person name="Han M.V."/>
            <person name="Heger A."/>
            <person name="Hillier L."/>
            <person name="Hinrichs A.S."/>
            <person name="Holmes I."/>
            <person name="Hoskins R.A."/>
            <person name="Hubisz M.J."/>
            <person name="Hultmark D."/>
            <person name="Huntley M.A."/>
            <person name="Jaffe D.B."/>
            <person name="Jagadeeshan S."/>
            <person name="Jeck W.R."/>
            <person name="Johnson J."/>
            <person name="Jones C.D."/>
            <person name="Jordan W.C."/>
            <person name="Karpen G.H."/>
            <person name="Kataoka E."/>
            <person name="Keightley P.D."/>
            <person name="Kheradpour P."/>
            <person name="Kirkness E.F."/>
            <person name="Koerich L.B."/>
            <person name="Kristiansen K."/>
            <person name="Kudrna D."/>
            <person name="Kulathinal R.J."/>
            <person name="Kumar S."/>
            <person name="Kwok R."/>
            <person name="Lander E."/>
            <person name="Langley C.H."/>
            <person name="Lapoint R."/>
            <person name="Lazzaro B.P."/>
            <person name="Lee S.J."/>
            <person name="Levesque L."/>
            <person name="Li R."/>
            <person name="Lin C.F."/>
            <person name="Lin M.F."/>
            <person name="Lindblad-Toh K."/>
            <person name="Llopart A."/>
            <person name="Long M."/>
            <person name="Low L."/>
            <person name="Lozovsky E."/>
            <person name="Lu J."/>
            <person name="Luo M."/>
            <person name="Machado C.A."/>
            <person name="Makalowski W."/>
            <person name="Marzo M."/>
            <person name="Matsuda M."/>
            <person name="Matzkin L."/>
            <person name="McAllister B."/>
            <person name="McBride C.S."/>
            <person name="McKernan B."/>
            <person name="McKernan K."/>
            <person name="Mendez-Lago M."/>
            <person name="Minx P."/>
            <person name="Mollenhauer M.U."/>
            <person name="Montooth K."/>
            <person name="Mount S.M."/>
            <person name="Mu X."/>
            <person name="Myers E."/>
            <person name="Negre B."/>
            <person name="Newfeld S."/>
            <person name="Nielsen R."/>
            <person name="Noor M.A."/>
            <person name="O'Grady P."/>
            <person name="Pachter L."/>
            <person name="Papaceit M."/>
            <person name="Parisi M.J."/>
            <person name="Parisi M."/>
            <person name="Parts L."/>
            <person name="Pedersen J.S."/>
            <person name="Pesole G."/>
            <person name="Phillippy A.M."/>
            <person name="Ponting C.P."/>
            <person name="Pop M."/>
            <person name="Porcelli D."/>
            <person name="Powell J.R."/>
            <person name="Prohaska S."/>
            <person name="Pruitt K."/>
            <person name="Puig M."/>
            <person name="Quesneville H."/>
            <person name="Ram K.R."/>
            <person name="Rand D."/>
            <person name="Rasmussen M.D."/>
            <person name="Reed L.K."/>
            <person name="Reenan R."/>
            <person name="Reily A."/>
            <person name="Remington K.A."/>
            <person name="Rieger T.T."/>
            <person name="Ritchie M.G."/>
            <person name="Robin C."/>
            <person name="Rogers Y.H."/>
            <person name="Rohde C."/>
            <person name="Rozas J."/>
            <person name="Rubenfield M.J."/>
            <person name="Ruiz A."/>
            <person name="Russo S."/>
            <person name="Salzberg S.L."/>
            <person name="Sanchez-Gracia A."/>
            <person name="Saranga D.J."/>
            <person name="Sato H."/>
            <person name="Schaeffer S.W."/>
            <person name="Schatz M.C."/>
            <person name="Schlenke T."/>
            <person name="Schwartz R."/>
            <person name="Segarra C."/>
            <person name="Singh R.S."/>
            <person name="Sirot L."/>
            <person name="Sirota M."/>
            <person name="Sisneros N.B."/>
            <person name="Smith C.D."/>
            <person name="Smith T.F."/>
            <person name="Spieth J."/>
            <person name="Stage D.E."/>
            <person name="Stark A."/>
            <person name="Stephan W."/>
            <person name="Strausberg R.L."/>
            <person name="Strempel S."/>
            <person name="Sturgill D."/>
            <person name="Sutton G."/>
            <person name="Sutton G.G."/>
            <person name="Tao W."/>
            <person name="Teichmann S."/>
            <person name="Tobari Y.N."/>
            <person name="Tomimura Y."/>
            <person name="Tsolas J.M."/>
            <person name="Valente V.L."/>
            <person name="Venter E."/>
            <person name="Venter J.C."/>
            <person name="Vicario S."/>
            <person name="Vieira F.G."/>
            <person name="Vilella A.J."/>
            <person name="Villasante A."/>
            <person name="Walenz B."/>
            <person name="Wang J."/>
            <person name="Wasserman M."/>
            <person name="Watts T."/>
            <person name="Wilson D."/>
            <person name="Wilson R.K."/>
            <person name="Wing R.A."/>
            <person name="Wolfner M.F."/>
            <person name="Wong A."/>
            <person name="Wong G.K."/>
            <person name="Wu C.I."/>
            <person name="Wu G."/>
            <person name="Yamamoto D."/>
            <person name="Yang H.P."/>
            <person name="Yang S.P."/>
            <person name="Yorke J.A."/>
            <person name="Yoshida K."/>
            <person name="Zdobnov E."/>
            <person name="Zhang P."/>
            <person name="Zhang Y."/>
            <person name="Zimin A.V."/>
            <person name="Baldwin J."/>
            <person name="Abdouelleil A."/>
            <person name="Abdulkadir J."/>
            <person name="Abebe A."/>
            <person name="Abera B."/>
            <person name="Abreu J."/>
            <person name="Acer S.C."/>
            <person name="Aftuck L."/>
            <person name="Alexander A."/>
            <person name="An P."/>
            <person name="Anderson E."/>
            <person name="Anderson S."/>
            <person name="Arachi H."/>
            <person name="Azer M."/>
            <person name="Bachantsang P."/>
            <person name="Barry A."/>
            <person name="Bayul T."/>
            <person name="Berlin A."/>
            <person name="Bessette D."/>
            <person name="Bloom T."/>
            <person name="Blye J."/>
            <person name="Boguslavskiy L."/>
            <person name="Bonnet C."/>
            <person name="Boukhgalter B."/>
            <person name="Bourzgui I."/>
            <person name="Brown A."/>
            <person name="Cahill P."/>
            <person name="Channer S."/>
            <person name="Cheshatsang Y."/>
            <person name="Chuda L."/>
            <person name="Citroen M."/>
            <person name="Collymore A."/>
            <person name="Cooke P."/>
            <person name="Costello M."/>
            <person name="D'Aco K."/>
            <person name="Daza R."/>
            <person name="De Haan G."/>
            <person name="DeGray S."/>
            <person name="DeMaso C."/>
            <person name="Dhargay N."/>
            <person name="Dooley K."/>
            <person name="Dooley E."/>
            <person name="Doricent M."/>
            <person name="Dorje P."/>
            <person name="Dorjee K."/>
            <person name="Dupes A."/>
            <person name="Elong R."/>
            <person name="Falk J."/>
            <person name="Farina A."/>
            <person name="Faro S."/>
            <person name="Ferguson D."/>
            <person name="Fisher S."/>
            <person name="Foley C.D."/>
            <person name="Franke A."/>
            <person name="Friedrich D."/>
            <person name="Gadbois L."/>
            <person name="Gearin G."/>
            <person name="Gearin C.R."/>
            <person name="Giannoukos G."/>
            <person name="Goode T."/>
            <person name="Graham J."/>
            <person name="Grandbois E."/>
            <person name="Grewal S."/>
            <person name="Gyaltsen K."/>
            <person name="Hafez N."/>
            <person name="Hagos B."/>
            <person name="Hall J."/>
            <person name="Henson C."/>
            <person name="Hollinger A."/>
            <person name="Honan T."/>
            <person name="Huard M.D."/>
            <person name="Hughes L."/>
            <person name="Hurhula B."/>
            <person name="Husby M.E."/>
            <person name="Kamat A."/>
            <person name="Kanga B."/>
            <person name="Kashin S."/>
            <person name="Khazanovich D."/>
            <person name="Kisner P."/>
            <person name="Lance K."/>
            <person name="Lara M."/>
            <person name="Lee W."/>
            <person name="Lennon N."/>
            <person name="Letendre F."/>
            <person name="LeVine R."/>
            <person name="Lipovsky A."/>
            <person name="Liu X."/>
            <person name="Liu J."/>
            <person name="Liu S."/>
            <person name="Lokyitsang T."/>
            <person name="Lokyitsang Y."/>
            <person name="Lubonja R."/>
            <person name="Lui A."/>
            <person name="MacDonald P."/>
            <person name="Magnisalis V."/>
            <person name="Maru K."/>
            <person name="Matthews C."/>
            <person name="McCusker W."/>
            <person name="McDonough S."/>
            <person name="Mehta T."/>
            <person name="Meldrim J."/>
            <person name="Meneus L."/>
            <person name="Mihai O."/>
            <person name="Mihalev A."/>
            <person name="Mihova T."/>
            <person name="Mittelman R."/>
            <person name="Mlenga V."/>
            <person name="Montmayeur A."/>
            <person name="Mulrain L."/>
            <person name="Navidi A."/>
            <person name="Naylor J."/>
            <person name="Negash T."/>
            <person name="Nguyen T."/>
            <person name="Nguyen N."/>
            <person name="Nicol R."/>
            <person name="Norbu C."/>
            <person name="Norbu N."/>
            <person name="Novod N."/>
            <person name="O'Neill B."/>
            <person name="Osman S."/>
            <person name="Markiewicz E."/>
            <person name="Oyono O.L."/>
            <person name="Patti C."/>
            <person name="Phunkhang P."/>
            <person name="Pierre F."/>
            <person name="Priest M."/>
            <person name="Raghuraman S."/>
            <person name="Rege F."/>
            <person name="Reyes R."/>
            <person name="Rise C."/>
            <person name="Rogov P."/>
            <person name="Ross K."/>
            <person name="Ryan E."/>
            <person name="Settipalli S."/>
            <person name="Shea T."/>
            <person name="Sherpa N."/>
            <person name="Shi L."/>
            <person name="Shih D."/>
            <person name="Sparrow T."/>
            <person name="Spaulding J."/>
            <person name="Stalker J."/>
            <person name="Stange-Thomann N."/>
            <person name="Stavropoulos S."/>
            <person name="Stone C."/>
            <person name="Strader C."/>
            <person name="Tesfaye S."/>
            <person name="Thomson T."/>
            <person name="Thoulutsang Y."/>
            <person name="Thoulutsang D."/>
            <person name="Topham K."/>
            <person name="Topping I."/>
            <person name="Tsamla T."/>
            <person name="Vassiliev H."/>
            <person name="Vo A."/>
            <person name="Wangchuk T."/>
            <person name="Wangdi T."/>
            <person name="Weiand M."/>
            <person name="Wilkinson J."/>
            <person name="Wilson A."/>
            <person name="Yadav S."/>
            <person name="Young G."/>
            <person name="Yu Q."/>
            <person name="Zembek L."/>
            <person name="Zhong D."/>
            <person name="Zimmer A."/>
            <person name="Zwirko Z."/>
            <person name="Jaffe D.B."/>
            <person name="Alvarez P."/>
            <person name="Brockman W."/>
            <person name="Butler J."/>
            <person name="Chin C."/>
            <person name="Gnerre S."/>
            <person name="Grabherr M."/>
            <person name="Kleber M."/>
            <person name="Mauceli E."/>
            <person name="MacCallum I."/>
        </authorList>
    </citation>
    <scope>NUCLEOTIDE SEQUENCE [LARGE SCALE GENOMIC DNA]</scope>
    <source>
        <strain evidence="11">MSH-3 / Tucson 14011-0111.49</strain>
    </source>
</reference>
<evidence type="ECO:0000256" key="2">
    <source>
        <dbReference type="ARBA" id="ARBA00006459"/>
    </source>
</evidence>
<evidence type="ECO:0000256" key="9">
    <source>
        <dbReference type="SAM" id="Phobius"/>
    </source>
</evidence>
<evidence type="ECO:0000256" key="5">
    <source>
        <dbReference type="ARBA" id="ARBA00022847"/>
    </source>
</evidence>
<dbReference type="PhylomeDB" id="B4HD26"/>
<feature type="compositionally biased region" description="Polar residues" evidence="8">
    <location>
        <begin position="322"/>
        <end position="348"/>
    </location>
</feature>
<dbReference type="OrthoDB" id="6581954at2759"/>
<evidence type="ECO:0000256" key="3">
    <source>
        <dbReference type="ARBA" id="ARBA00022448"/>
    </source>
</evidence>
<proteinExistence type="inferred from homology"/>
<comment type="subcellular location">
    <subcellularLocation>
        <location evidence="1">Membrane</location>
        <topology evidence="1">Multi-pass membrane protein</topology>
    </subcellularLocation>
</comment>
<dbReference type="HOGENOM" id="CLU_515147_0_0_1"/>
<dbReference type="AlphaFoldDB" id="B4HD26"/>
<evidence type="ECO:0000256" key="8">
    <source>
        <dbReference type="SAM" id="MobiDB-lite"/>
    </source>
</evidence>
<keyword evidence="4 9" id="KW-0812">Transmembrane</keyword>
<dbReference type="Proteomes" id="UP000008744">
    <property type="component" value="Unassembled WGS sequence"/>
</dbReference>
<feature type="region of interest" description="Disordered" evidence="8">
    <location>
        <begin position="320"/>
        <end position="352"/>
    </location>
</feature>
<dbReference type="eggNOG" id="KOG3660">
    <property type="taxonomic scope" value="Eukaryota"/>
</dbReference>
<evidence type="ECO:0000256" key="7">
    <source>
        <dbReference type="ARBA" id="ARBA00023136"/>
    </source>
</evidence>
<feature type="transmembrane region" description="Helical" evidence="9">
    <location>
        <begin position="223"/>
        <end position="245"/>
    </location>
</feature>
<name>B4HD26_DROPE</name>
<sequence length="529" mass="59093">MMLLEISVGQFLGQGAAHTWRASPIFKGACIVSRFASWVSAIWVSLQAVLALAYIGMFASNALPFRECAGPVKLRMNGYLVTGTSGQECLQLTFLTPFWRNPLYFGLLAAALIGLWIVVMLWIMISSRRGRHVLMRRPKFIIARVLDSRLVGTMVVTALVFELIAITWIYGAKNIYTDLEFSIGRPIFKVWMFLWVTCPAVLTGILVWWCADDDQYDLLAEYLPRWAPILFVLAVILIIACIQIFRQVEYNFFGMICEASKPAKEWGPADPLARHSWKQWRSVCQDTGRRDFTLRRRGTRDYTHSIKKGQYSGAQKYGVQNGGQTQTPMHQPHWKSSTPGNSSPNYSGSMFGDSAIEEDISVDKFPGITQQQYVPFQANDAKPMRYSQRMRQTAQPQTLTRLPPPTPAGGTTVEKHREVVYIRRLSDGGTGSGHATRIEISPSNESITYGNGKTNNNSALAMSRNPLGRSTGCLVPSQPPPPPRVHIKRSASSVVNVNGKLPPPTSAAAGDHICWRKFNVNPEEYSTEL</sequence>
<keyword evidence="7 9" id="KW-0472">Membrane</keyword>
<keyword evidence="5" id="KW-0769">Symport</keyword>
<dbReference type="InterPro" id="IPR037272">
    <property type="entry name" value="SNS_sf"/>
</dbReference>
<feature type="transmembrane region" description="Helical" evidence="9">
    <location>
        <begin position="190"/>
        <end position="211"/>
    </location>
</feature>
<evidence type="ECO:0000313" key="10">
    <source>
        <dbReference type="EMBL" id="EDW35183.1"/>
    </source>
</evidence>
<keyword evidence="11" id="KW-1185">Reference proteome</keyword>
<evidence type="ECO:0000256" key="6">
    <source>
        <dbReference type="ARBA" id="ARBA00022989"/>
    </source>
</evidence>
<comment type="similarity">
    <text evidence="2">Belongs to the sodium:neurotransmitter symporter (SNF) (TC 2.A.22) family.</text>
</comment>
<dbReference type="GO" id="GO:0005886">
    <property type="term" value="C:plasma membrane"/>
    <property type="evidence" value="ECO:0007669"/>
    <property type="project" value="TreeGrafter"/>
</dbReference>
<dbReference type="PANTHER" id="PTHR11616:SF240">
    <property type="entry name" value="BLOATED TUBULES, ISOFORM B-RELATED"/>
    <property type="match status" value="1"/>
</dbReference>
<evidence type="ECO:0000313" key="11">
    <source>
        <dbReference type="Proteomes" id="UP000008744"/>
    </source>
</evidence>
<dbReference type="EMBL" id="CH479621">
    <property type="protein sequence ID" value="EDW35183.1"/>
    <property type="molecule type" value="Genomic_DNA"/>
</dbReference>
<evidence type="ECO:0000256" key="4">
    <source>
        <dbReference type="ARBA" id="ARBA00022692"/>
    </source>
</evidence>
<feature type="transmembrane region" description="Helical" evidence="9">
    <location>
        <begin position="103"/>
        <end position="125"/>
    </location>
</feature>
<evidence type="ECO:0000256" key="1">
    <source>
        <dbReference type="ARBA" id="ARBA00004141"/>
    </source>
</evidence>
<feature type="transmembrane region" description="Helical" evidence="9">
    <location>
        <begin position="35"/>
        <end position="57"/>
    </location>
</feature>
<keyword evidence="3" id="KW-0813">Transport</keyword>
<feature type="region of interest" description="Disordered" evidence="8">
    <location>
        <begin position="393"/>
        <end position="412"/>
    </location>
</feature>
<organism evidence="11">
    <name type="scientific">Drosophila persimilis</name>
    <name type="common">Fruit fly</name>
    <dbReference type="NCBI Taxonomy" id="7234"/>
    <lineage>
        <taxon>Eukaryota</taxon>
        <taxon>Metazoa</taxon>
        <taxon>Ecdysozoa</taxon>
        <taxon>Arthropoda</taxon>
        <taxon>Hexapoda</taxon>
        <taxon>Insecta</taxon>
        <taxon>Pterygota</taxon>
        <taxon>Neoptera</taxon>
        <taxon>Endopterygota</taxon>
        <taxon>Diptera</taxon>
        <taxon>Brachycera</taxon>
        <taxon>Muscomorpha</taxon>
        <taxon>Ephydroidea</taxon>
        <taxon>Drosophilidae</taxon>
        <taxon>Drosophila</taxon>
        <taxon>Sophophora</taxon>
    </lineage>
</organism>
<protein>
    <submittedName>
        <fullName evidence="10">GL22655</fullName>
    </submittedName>
</protein>
<dbReference type="PANTHER" id="PTHR11616">
    <property type="entry name" value="SODIUM/CHLORIDE DEPENDENT TRANSPORTER"/>
    <property type="match status" value="1"/>
</dbReference>
<accession>B4HD26</accession>
<dbReference type="SUPFAM" id="SSF161070">
    <property type="entry name" value="SNF-like"/>
    <property type="match status" value="2"/>
</dbReference>
<dbReference type="InterPro" id="IPR000175">
    <property type="entry name" value="Na/ntran_symport"/>
</dbReference>
<gene>
    <name evidence="10" type="primary">Dper\GL22655</name>
    <name evidence="10" type="ORF">Dper_GL22655</name>
</gene>
<dbReference type="GO" id="GO:0015375">
    <property type="term" value="F:glycine:sodium symporter activity"/>
    <property type="evidence" value="ECO:0007669"/>
    <property type="project" value="TreeGrafter"/>
</dbReference>
<feature type="transmembrane region" description="Helical" evidence="9">
    <location>
        <begin position="146"/>
        <end position="170"/>
    </location>
</feature>